<sequence length="499" mass="55343">MVNTGKPSSGCFSCRRARVKCDEVRPFCTRCQRLGLACEGYPLKTNVKFKDETRKTITRATRSSRVACVPTPGPSIPSIDQSLSLFLADHVVATPDGSTPGYLDYLPAMYSKAKPGSCLQQTVRAIALTHLYNQGGSAFEVKCSARRYYGDALTTINEALNDPVERLADGTILSIWLMQLYEVITGELKHVVEDEPAWTSHIQGLVMLLHLRGTDQLRTRRECRVFYLVHGSAMMYALMAGKKFPLDDWQPLLEQVGKASAEGPSSGALTSSFRAQVADVCAQMRSFCMDPSSVTTDEQTNVYTQASALRDRALCLQKSALDWPRDELKGQQRLKRYPDMLPGGAQHSRLDSGCVHDRNSLRLRSMLHGVVIVLHETLLHFECRYRTSFLESSSPALLSDTERTRCVDIVVTTADQILNTMPFLFGEVDSSGAPVQGATDVGWKWRSRQAHMGGPAIWYLRMIKMSGHTSRTQKGRATEGLLKIGRRMGIRQALTIAAA</sequence>
<evidence type="ECO:0000256" key="1">
    <source>
        <dbReference type="ARBA" id="ARBA00023242"/>
    </source>
</evidence>
<dbReference type="Pfam" id="PF00172">
    <property type="entry name" value="Zn_clus"/>
    <property type="match status" value="1"/>
</dbReference>
<dbReference type="Proteomes" id="UP001271007">
    <property type="component" value="Unassembled WGS sequence"/>
</dbReference>
<dbReference type="SUPFAM" id="SSF57701">
    <property type="entry name" value="Zn2/Cys6 DNA-binding domain"/>
    <property type="match status" value="1"/>
</dbReference>
<comment type="caution">
    <text evidence="3">The sequence shown here is derived from an EMBL/GenBank/DDBJ whole genome shotgun (WGS) entry which is preliminary data.</text>
</comment>
<keyword evidence="4" id="KW-1185">Reference proteome</keyword>
<dbReference type="CDD" id="cd00067">
    <property type="entry name" value="GAL4"/>
    <property type="match status" value="1"/>
</dbReference>
<dbReference type="GO" id="GO:0000981">
    <property type="term" value="F:DNA-binding transcription factor activity, RNA polymerase II-specific"/>
    <property type="evidence" value="ECO:0007669"/>
    <property type="project" value="InterPro"/>
</dbReference>
<dbReference type="SMART" id="SM00066">
    <property type="entry name" value="GAL4"/>
    <property type="match status" value="1"/>
</dbReference>
<dbReference type="PANTHER" id="PTHR38791">
    <property type="entry name" value="ZN(II)2CYS6 TRANSCRIPTION FACTOR (EUROFUNG)-RELATED-RELATED"/>
    <property type="match status" value="1"/>
</dbReference>
<evidence type="ECO:0000313" key="3">
    <source>
        <dbReference type="EMBL" id="KAK3051111.1"/>
    </source>
</evidence>
<accession>A0AAJ0DIM7</accession>
<name>A0AAJ0DIM7_9PEZI</name>
<gene>
    <name evidence="3" type="ORF">LTR09_007861</name>
</gene>
<dbReference type="Gene3D" id="4.10.240.10">
    <property type="entry name" value="Zn(2)-C6 fungal-type DNA-binding domain"/>
    <property type="match status" value="1"/>
</dbReference>
<dbReference type="EMBL" id="JAWDJX010000028">
    <property type="protein sequence ID" value="KAK3051111.1"/>
    <property type="molecule type" value="Genomic_DNA"/>
</dbReference>
<dbReference type="InterPro" id="IPR001138">
    <property type="entry name" value="Zn2Cys6_DnaBD"/>
</dbReference>
<keyword evidence="1" id="KW-0539">Nucleus</keyword>
<dbReference type="InterPro" id="IPR053175">
    <property type="entry name" value="DHMBA_Reg_Transcription_Factor"/>
</dbReference>
<dbReference type="InterPro" id="IPR036864">
    <property type="entry name" value="Zn2-C6_fun-type_DNA-bd_sf"/>
</dbReference>
<dbReference type="Pfam" id="PF11951">
    <property type="entry name" value="Fungal_trans_2"/>
    <property type="match status" value="1"/>
</dbReference>
<dbReference type="GO" id="GO:0008270">
    <property type="term" value="F:zinc ion binding"/>
    <property type="evidence" value="ECO:0007669"/>
    <property type="project" value="InterPro"/>
</dbReference>
<organism evidence="3 4">
    <name type="scientific">Extremus antarcticus</name>
    <dbReference type="NCBI Taxonomy" id="702011"/>
    <lineage>
        <taxon>Eukaryota</taxon>
        <taxon>Fungi</taxon>
        <taxon>Dikarya</taxon>
        <taxon>Ascomycota</taxon>
        <taxon>Pezizomycotina</taxon>
        <taxon>Dothideomycetes</taxon>
        <taxon>Dothideomycetidae</taxon>
        <taxon>Mycosphaerellales</taxon>
        <taxon>Extremaceae</taxon>
        <taxon>Extremus</taxon>
    </lineage>
</organism>
<evidence type="ECO:0000259" key="2">
    <source>
        <dbReference type="PROSITE" id="PS50048"/>
    </source>
</evidence>
<dbReference type="PROSITE" id="PS00463">
    <property type="entry name" value="ZN2_CY6_FUNGAL_1"/>
    <property type="match status" value="1"/>
</dbReference>
<feature type="domain" description="Zn(2)-C6 fungal-type" evidence="2">
    <location>
        <begin position="10"/>
        <end position="38"/>
    </location>
</feature>
<reference evidence="3" key="1">
    <citation type="submission" date="2023-04" db="EMBL/GenBank/DDBJ databases">
        <title>Black Yeasts Isolated from many extreme environments.</title>
        <authorList>
            <person name="Coleine C."/>
            <person name="Stajich J.E."/>
            <person name="Selbmann L."/>
        </authorList>
    </citation>
    <scope>NUCLEOTIDE SEQUENCE</scope>
    <source>
        <strain evidence="3">CCFEE 5312</strain>
    </source>
</reference>
<proteinExistence type="predicted"/>
<protein>
    <recommendedName>
        <fullName evidence="2">Zn(2)-C6 fungal-type domain-containing protein</fullName>
    </recommendedName>
</protein>
<dbReference type="InterPro" id="IPR021858">
    <property type="entry name" value="Fun_TF"/>
</dbReference>
<dbReference type="AlphaFoldDB" id="A0AAJ0DIM7"/>
<evidence type="ECO:0000313" key="4">
    <source>
        <dbReference type="Proteomes" id="UP001271007"/>
    </source>
</evidence>
<dbReference type="PROSITE" id="PS50048">
    <property type="entry name" value="ZN2_CY6_FUNGAL_2"/>
    <property type="match status" value="1"/>
</dbReference>